<protein>
    <recommendedName>
        <fullName evidence="4">UBR-type domain-containing protein</fullName>
    </recommendedName>
</protein>
<reference evidence="2 3" key="1">
    <citation type="journal article" date="2021" name="Sci. Rep.">
        <title>The genome of the diatom Chaetoceros tenuissimus carries an ancient integrated fragment of an extant virus.</title>
        <authorList>
            <person name="Hongo Y."/>
            <person name="Kimura K."/>
            <person name="Takaki Y."/>
            <person name="Yoshida Y."/>
            <person name="Baba S."/>
            <person name="Kobayashi G."/>
            <person name="Nagasaki K."/>
            <person name="Hano T."/>
            <person name="Tomaru Y."/>
        </authorList>
    </citation>
    <scope>NUCLEOTIDE SEQUENCE [LARGE SCALE GENOMIC DNA]</scope>
    <source>
        <strain evidence="2 3">NIES-3715</strain>
    </source>
</reference>
<evidence type="ECO:0000256" key="1">
    <source>
        <dbReference type="SAM" id="MobiDB-lite"/>
    </source>
</evidence>
<dbReference type="EMBL" id="BLLK01000069">
    <property type="protein sequence ID" value="GFH60866.1"/>
    <property type="molecule type" value="Genomic_DNA"/>
</dbReference>
<proteinExistence type="predicted"/>
<evidence type="ECO:0000313" key="2">
    <source>
        <dbReference type="EMBL" id="GFH60866.1"/>
    </source>
</evidence>
<keyword evidence="3" id="KW-1185">Reference proteome</keyword>
<evidence type="ECO:0000313" key="3">
    <source>
        <dbReference type="Proteomes" id="UP001054902"/>
    </source>
</evidence>
<dbReference type="AlphaFoldDB" id="A0AAD3DAI1"/>
<sequence length="508" mass="56627">MSKPDPEEIVEEEEEECLCTFAVTGTTPTFQEIYICNTCSEQNICAENENSGEVMPLCICQGCAESCHTSKGHDVEYYGSGPCYCDCSSFHQDVANSTDSCGCNLSQKSIEMAKRLGISQNTDEMNCSTVNPALEGKPADPSIQSHNDFPYLFQTYTMPSLVPHCDALIDQAIELIQHSRDTHWVPHNYEPSGYSDICNLEQLALEIFHRHVSAFNLQSQVGLDAGAEYWVQVKKLSDEDKSQAIDLHYDKDEDLAEAFNIGSFPTLSTVSYLTGSVMDSSKGKVCAAPTLVFPHTYEMPGEGEIGTFDNNDEEENSKVGLKPTVAISHPRVGKHLVFDGRLLHGAPSNHELRQTPDIVQEEHCNSQSRHPNIRVTFLVNIWLSRRPSRVSVLPSKIRQEIIRVSNQENLITCKKGLLMHEKEITNVLESEEDLEEASNHKIHLSFVSSGATWIDNDDDSGEEEGLVVSIIPPKRSLADTVLVKYQDRGPELEYTGPEYDEESVTKDE</sequence>
<dbReference type="CDD" id="cd19671">
    <property type="entry name" value="UBR-box_UBR4_5_6_7"/>
    <property type="match status" value="1"/>
</dbReference>
<name>A0AAD3DAI1_9STRA</name>
<feature type="region of interest" description="Disordered" evidence="1">
    <location>
        <begin position="488"/>
        <end position="508"/>
    </location>
</feature>
<organism evidence="2 3">
    <name type="scientific">Chaetoceros tenuissimus</name>
    <dbReference type="NCBI Taxonomy" id="426638"/>
    <lineage>
        <taxon>Eukaryota</taxon>
        <taxon>Sar</taxon>
        <taxon>Stramenopiles</taxon>
        <taxon>Ochrophyta</taxon>
        <taxon>Bacillariophyta</taxon>
        <taxon>Coscinodiscophyceae</taxon>
        <taxon>Chaetocerotophycidae</taxon>
        <taxon>Chaetocerotales</taxon>
        <taxon>Chaetocerotaceae</taxon>
        <taxon>Chaetoceros</taxon>
    </lineage>
</organism>
<comment type="caution">
    <text evidence="2">The sequence shown here is derived from an EMBL/GenBank/DDBJ whole genome shotgun (WGS) entry which is preliminary data.</text>
</comment>
<gene>
    <name evidence="2" type="ORF">CTEN210_17342</name>
</gene>
<dbReference type="Proteomes" id="UP001054902">
    <property type="component" value="Unassembled WGS sequence"/>
</dbReference>
<evidence type="ECO:0008006" key="4">
    <source>
        <dbReference type="Google" id="ProtNLM"/>
    </source>
</evidence>
<accession>A0AAD3DAI1</accession>